<dbReference type="InterPro" id="IPR011976">
    <property type="entry name" value="Pept_M3B_oligopep-rel"/>
</dbReference>
<keyword evidence="5 6" id="KW-0482">Metalloprotease</keyword>
<keyword evidence="3 6" id="KW-0378">Hydrolase</keyword>
<name>A0ABT2TMY7_9FIRM</name>
<evidence type="ECO:0000256" key="5">
    <source>
        <dbReference type="ARBA" id="ARBA00023049"/>
    </source>
</evidence>
<evidence type="ECO:0000256" key="6">
    <source>
        <dbReference type="RuleBase" id="RU003435"/>
    </source>
</evidence>
<comment type="similarity">
    <text evidence="6">Belongs to the peptidase M3 family.</text>
</comment>
<dbReference type="InterPro" id="IPR001567">
    <property type="entry name" value="Pept_M3A_M3B_dom"/>
</dbReference>
<keyword evidence="1 6" id="KW-0645">Protease</keyword>
<feature type="domain" description="Peptidase M3A/M3B catalytic" evidence="7">
    <location>
        <begin position="173"/>
        <end position="557"/>
    </location>
</feature>
<dbReference type="Proteomes" id="UP001652442">
    <property type="component" value="Unassembled WGS sequence"/>
</dbReference>
<dbReference type="Gene3D" id="1.10.1370.30">
    <property type="match status" value="1"/>
</dbReference>
<evidence type="ECO:0000256" key="4">
    <source>
        <dbReference type="ARBA" id="ARBA00022833"/>
    </source>
</evidence>
<dbReference type="EMBL" id="JAOQJQ010000008">
    <property type="protein sequence ID" value="MCU6763583.1"/>
    <property type="molecule type" value="Genomic_DNA"/>
</dbReference>
<dbReference type="RefSeq" id="WP_158426220.1">
    <property type="nucleotide sequence ID" value="NZ_JAOQJQ010000008.1"/>
</dbReference>
<comment type="cofactor">
    <cofactor evidence="6">
        <name>Zn(2+)</name>
        <dbReference type="ChEBI" id="CHEBI:29105"/>
    </cofactor>
    <text evidence="6">Binds 1 zinc ion.</text>
</comment>
<protein>
    <submittedName>
        <fullName evidence="8">M3 family oligoendopeptidase</fullName>
    </submittedName>
</protein>
<comment type="caution">
    <text evidence="8">The sequence shown here is derived from an EMBL/GenBank/DDBJ whole genome shotgun (WGS) entry which is preliminary data.</text>
</comment>
<evidence type="ECO:0000259" key="7">
    <source>
        <dbReference type="Pfam" id="PF01432"/>
    </source>
</evidence>
<evidence type="ECO:0000256" key="1">
    <source>
        <dbReference type="ARBA" id="ARBA00022670"/>
    </source>
</evidence>
<dbReference type="NCBIfam" id="TIGR02289">
    <property type="entry name" value="M3_not_pepF"/>
    <property type="match status" value="1"/>
</dbReference>
<dbReference type="CDD" id="cd09606">
    <property type="entry name" value="M3B_PepF"/>
    <property type="match status" value="1"/>
</dbReference>
<sequence>MKDKRREMVKFCDLKYQRPDFKKEEQEIRDYIETLKHVSSGKELKEVYQKEQKRSEYLQTMQVLASIRNSIDTRDEFYENEMKIFHGEIPKIVLLYQEANKVILDSPYREALQEGMPATLLTDMEIEQTLASEEVVKDMEQEALLCQQYSELTAVSQIQFQGESCNFYQLLKYMQSSRREVRKGAFEAWAALYEQIAPELDKIYDDLIRIRVGMAEKLGYESYTKFRFAALRRYDYKEGDARQFRSQIREVVVPFCQKLYKEQQAQLGIETLYYYDESISNPNGNAVPKGTPQELVEKAQQMYHQLSPETGEFFDVMKESELFDLETRPGKRPGGYCTFLARDRVPFIFSNFNGTSADVDVLTHEAGHSFAAYETGKTEIPGDYVFPVNEIAEIHSMTMELFTYLWMELFFGEQAEQYRYTHLADAVKVIPYLVCVDEFQHRVYANPDMTAKERRAVWHELEKVYLPWRNYAGNQFLEEGGFWMQKQHIFLFPFYYLEYALAQMGAFEFFVKSKQDFQNVWEDYYRLCRVGGSMGYFDTLKFAGLSNPFEKGTVRSIMEGVARELNLSL</sequence>
<accession>A0ABT2TMY7</accession>
<reference evidence="8 9" key="1">
    <citation type="journal article" date="2021" name="ISME Commun">
        <title>Automated analysis of genomic sequences facilitates high-throughput and comprehensive description of bacteria.</title>
        <authorList>
            <person name="Hitch T.C.A."/>
        </authorList>
    </citation>
    <scope>NUCLEOTIDE SEQUENCE [LARGE SCALE GENOMIC DNA]</scope>
    <source>
        <strain evidence="8 9">Sanger_109</strain>
    </source>
</reference>
<evidence type="ECO:0000313" key="8">
    <source>
        <dbReference type="EMBL" id="MCU6763583.1"/>
    </source>
</evidence>
<evidence type="ECO:0000256" key="3">
    <source>
        <dbReference type="ARBA" id="ARBA00022801"/>
    </source>
</evidence>
<keyword evidence="4 6" id="KW-0862">Zinc</keyword>
<proteinExistence type="inferred from homology"/>
<dbReference type="Pfam" id="PF01432">
    <property type="entry name" value="Peptidase_M3"/>
    <property type="match status" value="1"/>
</dbReference>
<evidence type="ECO:0000256" key="2">
    <source>
        <dbReference type="ARBA" id="ARBA00022723"/>
    </source>
</evidence>
<keyword evidence="9" id="KW-1185">Reference proteome</keyword>
<gene>
    <name evidence="8" type="ORF">OCV88_14835</name>
</gene>
<keyword evidence="2 6" id="KW-0479">Metal-binding</keyword>
<evidence type="ECO:0000313" key="9">
    <source>
        <dbReference type="Proteomes" id="UP001652442"/>
    </source>
</evidence>
<organism evidence="8 9">
    <name type="scientific">Brotonthovivens ammoniilytica</name>
    <dbReference type="NCBI Taxonomy" id="2981725"/>
    <lineage>
        <taxon>Bacteria</taxon>
        <taxon>Bacillati</taxon>
        <taxon>Bacillota</taxon>
        <taxon>Clostridia</taxon>
        <taxon>Lachnospirales</taxon>
        <taxon>Lachnospiraceae</taxon>
        <taxon>Brotonthovivens</taxon>
    </lineage>
</organism>
<dbReference type="SUPFAM" id="SSF55486">
    <property type="entry name" value="Metalloproteases ('zincins'), catalytic domain"/>
    <property type="match status" value="1"/>
</dbReference>